<dbReference type="UniPathway" id="UPA00579">
    <property type="reaction ID" value="UER00640"/>
</dbReference>
<dbReference type="OrthoDB" id="738517at2759"/>
<evidence type="ECO:0000256" key="8">
    <source>
        <dbReference type="RuleBase" id="RU003825"/>
    </source>
</evidence>
<dbReference type="InterPro" id="IPR006083">
    <property type="entry name" value="PRK/URK"/>
</dbReference>
<dbReference type="GO" id="GO:0043771">
    <property type="term" value="F:cytidine kinase activity"/>
    <property type="evidence" value="ECO:0007669"/>
    <property type="project" value="RHEA"/>
</dbReference>
<dbReference type="Pfam" id="PF14681">
    <property type="entry name" value="UPRTase"/>
    <property type="match status" value="1"/>
</dbReference>
<dbReference type="CDD" id="cd02023">
    <property type="entry name" value="UMPK"/>
    <property type="match status" value="1"/>
</dbReference>
<comment type="catalytic activity">
    <reaction evidence="8">
        <text>cytidine + ATP = CMP + ADP + H(+)</text>
        <dbReference type="Rhea" id="RHEA:24674"/>
        <dbReference type="ChEBI" id="CHEBI:15378"/>
        <dbReference type="ChEBI" id="CHEBI:17562"/>
        <dbReference type="ChEBI" id="CHEBI:30616"/>
        <dbReference type="ChEBI" id="CHEBI:60377"/>
        <dbReference type="ChEBI" id="CHEBI:456216"/>
        <dbReference type="EC" id="2.7.1.48"/>
    </reaction>
</comment>
<accession>A0A1Y2GGA9</accession>
<keyword evidence="7 8" id="KW-0067">ATP-binding</keyword>
<reference evidence="11 12" key="1">
    <citation type="submission" date="2016-07" db="EMBL/GenBank/DDBJ databases">
        <title>Pervasive Adenine N6-methylation of Active Genes in Fungi.</title>
        <authorList>
            <consortium name="DOE Joint Genome Institute"/>
            <person name="Mondo S.J."/>
            <person name="Dannebaum R.O."/>
            <person name="Kuo R.C."/>
            <person name="Labutti K."/>
            <person name="Haridas S."/>
            <person name="Kuo A."/>
            <person name="Salamov A."/>
            <person name="Ahrendt S.R."/>
            <person name="Lipzen A."/>
            <person name="Sullivan W."/>
            <person name="Andreopoulos W.B."/>
            <person name="Clum A."/>
            <person name="Lindquist E."/>
            <person name="Daum C."/>
            <person name="Ramamoorthy G.K."/>
            <person name="Gryganskyi A."/>
            <person name="Culley D."/>
            <person name="Magnuson J.K."/>
            <person name="James T.Y."/>
            <person name="O'Malley M.A."/>
            <person name="Stajich J.E."/>
            <person name="Spatafora J.W."/>
            <person name="Visel A."/>
            <person name="Grigoriev I.V."/>
        </authorList>
    </citation>
    <scope>NUCLEOTIDE SEQUENCE [LARGE SCALE GENOMIC DNA]</scope>
    <source>
        <strain evidence="11 12">NRRL 3116</strain>
    </source>
</reference>
<comment type="catalytic activity">
    <reaction evidence="8">
        <text>uridine + ATP = UMP + ADP + H(+)</text>
        <dbReference type="Rhea" id="RHEA:16825"/>
        <dbReference type="ChEBI" id="CHEBI:15378"/>
        <dbReference type="ChEBI" id="CHEBI:16704"/>
        <dbReference type="ChEBI" id="CHEBI:30616"/>
        <dbReference type="ChEBI" id="CHEBI:57865"/>
        <dbReference type="ChEBI" id="CHEBI:456216"/>
        <dbReference type="EC" id="2.7.1.48"/>
    </reaction>
</comment>
<dbReference type="GO" id="GO:0005524">
    <property type="term" value="F:ATP binding"/>
    <property type="evidence" value="ECO:0007669"/>
    <property type="project" value="UniProtKB-KW"/>
</dbReference>
<keyword evidence="11" id="KW-0328">Glycosyltransferase</keyword>
<dbReference type="GO" id="GO:0044211">
    <property type="term" value="P:CTP salvage"/>
    <property type="evidence" value="ECO:0007669"/>
    <property type="project" value="UniProtKB-UniPathway"/>
</dbReference>
<dbReference type="PRINTS" id="PR00988">
    <property type="entry name" value="URIDINKINASE"/>
</dbReference>
<evidence type="ECO:0000256" key="1">
    <source>
        <dbReference type="ARBA" id="ARBA00004690"/>
    </source>
</evidence>
<comment type="caution">
    <text evidence="11">The sequence shown here is derived from an EMBL/GenBank/DDBJ whole genome shotgun (WGS) entry which is preliminary data.</text>
</comment>
<evidence type="ECO:0000256" key="6">
    <source>
        <dbReference type="ARBA" id="ARBA00022777"/>
    </source>
</evidence>
<evidence type="ECO:0000256" key="4">
    <source>
        <dbReference type="ARBA" id="ARBA00022679"/>
    </source>
</evidence>
<evidence type="ECO:0000259" key="10">
    <source>
        <dbReference type="Pfam" id="PF14681"/>
    </source>
</evidence>
<evidence type="ECO:0000256" key="3">
    <source>
        <dbReference type="ARBA" id="ARBA00005408"/>
    </source>
</evidence>
<dbReference type="FunCoup" id="A0A1Y2GGA9">
    <property type="interactions" value="543"/>
</dbReference>
<dbReference type="Pfam" id="PF00485">
    <property type="entry name" value="PRK"/>
    <property type="match status" value="1"/>
</dbReference>
<dbReference type="NCBIfam" id="TIGR00235">
    <property type="entry name" value="udk"/>
    <property type="match status" value="1"/>
</dbReference>
<dbReference type="NCBIfam" id="NF004018">
    <property type="entry name" value="PRK05480.1"/>
    <property type="match status" value="1"/>
</dbReference>
<dbReference type="InterPro" id="IPR000836">
    <property type="entry name" value="PRTase_dom"/>
</dbReference>
<dbReference type="UniPathway" id="UPA00574">
    <property type="reaction ID" value="UER00637"/>
</dbReference>
<dbReference type="EMBL" id="MCFF01000032">
    <property type="protein sequence ID" value="ORZ10030.1"/>
    <property type="molecule type" value="Genomic_DNA"/>
</dbReference>
<dbReference type="EC" id="2.7.1.48" evidence="8"/>
<sequence>MKSKFANHVIAGEGRPPWYRSDGQNCDCYVVGIAGGSASGKTSVAQRIIKNLNVPWVVLLSMDSFYRDLNDEELEIAHRNDWDFDSPNSYDYDLLLETITKLKEGKKVDVPIYDFETHKRVPNKVNTIYGANVIIFEGIFGLYDPKVLAMMDLKIFVDTDTDVCLARRIKRDVAERGFDVAGVLKLYQRFVKPSYDNYVYPTKKNADVVIPRGLENLVAIDLLTKHIQRQLRERKIQSRWDMARINPPNELPSNVIVLEKTKQIMGLHTIIRDINTSRHDFIFYADRLATLVIERALNELPYKTQTVTTPTGKTVDGLALDAHIGGVSILRAGGTMEAGLRRVIRDAVIGKILIQTDPSNGEPQLHYCKLPPSLKEDSTKHDMFIFLMDAVVGTGAAGLMAIRVLLDHDVPEDRIIFLSFLAGLQGLHTISSAFPKVKIVTSYVDPVLNADTLYLEPGLGNFGDRYFGTEHDD</sequence>
<gene>
    <name evidence="11" type="ORF">BCR41DRAFT_325272</name>
</gene>
<keyword evidence="5 8" id="KW-0547">Nucleotide-binding</keyword>
<dbReference type="Gene3D" id="3.40.50.300">
    <property type="entry name" value="P-loop containing nucleotide triphosphate hydrolases"/>
    <property type="match status" value="1"/>
</dbReference>
<protein>
    <recommendedName>
        <fullName evidence="8">Uridine kinase</fullName>
        <ecNumber evidence="8">2.7.1.48</ecNumber>
    </recommendedName>
</protein>
<evidence type="ECO:0000256" key="7">
    <source>
        <dbReference type="ARBA" id="ARBA00022840"/>
    </source>
</evidence>
<feature type="domain" description="Phosphoribulokinase/uridine kinase" evidence="9">
    <location>
        <begin position="30"/>
        <end position="218"/>
    </location>
</feature>
<dbReference type="GO" id="GO:0044206">
    <property type="term" value="P:UMP salvage"/>
    <property type="evidence" value="ECO:0007669"/>
    <property type="project" value="UniProtKB-UniPathway"/>
</dbReference>
<dbReference type="FunFam" id="3.40.50.2020:FF:000010">
    <property type="entry name" value="Uridine-cytidine kinase"/>
    <property type="match status" value="1"/>
</dbReference>
<dbReference type="FunFam" id="3.40.50.300:FF:000339">
    <property type="entry name" value="Uridine kinase"/>
    <property type="match status" value="1"/>
</dbReference>
<dbReference type="Proteomes" id="UP000193648">
    <property type="component" value="Unassembled WGS sequence"/>
</dbReference>
<keyword evidence="12" id="KW-1185">Reference proteome</keyword>
<dbReference type="Gene3D" id="3.40.50.2020">
    <property type="match status" value="1"/>
</dbReference>
<comment type="pathway">
    <text evidence="2 8">Pyrimidine metabolism; CTP biosynthesis via salvage pathway; CTP from cytidine: step 1/3.</text>
</comment>
<evidence type="ECO:0000256" key="5">
    <source>
        <dbReference type="ARBA" id="ARBA00022741"/>
    </source>
</evidence>
<dbReference type="SUPFAM" id="SSF53271">
    <property type="entry name" value="PRTase-like"/>
    <property type="match status" value="1"/>
</dbReference>
<organism evidence="11 12">
    <name type="scientific">Lobosporangium transversale</name>
    <dbReference type="NCBI Taxonomy" id="64571"/>
    <lineage>
        <taxon>Eukaryota</taxon>
        <taxon>Fungi</taxon>
        <taxon>Fungi incertae sedis</taxon>
        <taxon>Mucoromycota</taxon>
        <taxon>Mortierellomycotina</taxon>
        <taxon>Mortierellomycetes</taxon>
        <taxon>Mortierellales</taxon>
        <taxon>Mortierellaceae</taxon>
        <taxon>Lobosporangium</taxon>
    </lineage>
</organism>
<dbReference type="InterPro" id="IPR027417">
    <property type="entry name" value="P-loop_NTPase"/>
</dbReference>
<feature type="non-terminal residue" evidence="11">
    <location>
        <position position="473"/>
    </location>
</feature>
<evidence type="ECO:0000313" key="11">
    <source>
        <dbReference type="EMBL" id="ORZ10030.1"/>
    </source>
</evidence>
<dbReference type="GeneID" id="33563419"/>
<evidence type="ECO:0000256" key="2">
    <source>
        <dbReference type="ARBA" id="ARBA00004784"/>
    </source>
</evidence>
<dbReference type="AlphaFoldDB" id="A0A1Y2GGA9"/>
<dbReference type="RefSeq" id="XP_021879120.1">
    <property type="nucleotide sequence ID" value="XM_022021575.1"/>
</dbReference>
<dbReference type="STRING" id="64571.A0A1Y2GGA9"/>
<comment type="similarity">
    <text evidence="3 8">Belongs to the uridine kinase family.</text>
</comment>
<evidence type="ECO:0000313" key="12">
    <source>
        <dbReference type="Proteomes" id="UP000193648"/>
    </source>
</evidence>
<dbReference type="InterPro" id="IPR029057">
    <property type="entry name" value="PRTase-like"/>
</dbReference>
<dbReference type="SUPFAM" id="SSF52540">
    <property type="entry name" value="P-loop containing nucleoside triphosphate hydrolases"/>
    <property type="match status" value="1"/>
</dbReference>
<dbReference type="InterPro" id="IPR000764">
    <property type="entry name" value="Uridine_kinase-like"/>
</dbReference>
<evidence type="ECO:0000259" key="9">
    <source>
        <dbReference type="Pfam" id="PF00485"/>
    </source>
</evidence>
<dbReference type="GO" id="GO:0004849">
    <property type="term" value="F:uridine kinase activity"/>
    <property type="evidence" value="ECO:0007669"/>
    <property type="project" value="UniProtKB-EC"/>
</dbReference>
<comment type="pathway">
    <text evidence="1 8">Pyrimidine metabolism; UMP biosynthesis via salvage pathway; UMP from uridine: step 1/1.</text>
</comment>
<dbReference type="InParanoid" id="A0A1Y2GGA9"/>
<feature type="domain" description="Phosphoribosyltransferase" evidence="10">
    <location>
        <begin position="260"/>
        <end position="469"/>
    </location>
</feature>
<keyword evidence="4 8" id="KW-0808">Transferase</keyword>
<dbReference type="PANTHER" id="PTHR10285">
    <property type="entry name" value="URIDINE KINASE"/>
    <property type="match status" value="1"/>
</dbReference>
<proteinExistence type="inferred from homology"/>
<dbReference type="GO" id="GO:0016757">
    <property type="term" value="F:glycosyltransferase activity"/>
    <property type="evidence" value="ECO:0007669"/>
    <property type="project" value="UniProtKB-KW"/>
</dbReference>
<keyword evidence="6 8" id="KW-0418">Kinase</keyword>
<name>A0A1Y2GGA9_9FUNG</name>